<evidence type="ECO:0000256" key="3">
    <source>
        <dbReference type="ARBA" id="ARBA00022989"/>
    </source>
</evidence>
<evidence type="ECO:0000256" key="7">
    <source>
        <dbReference type="SAM" id="Phobius"/>
    </source>
</evidence>
<keyword evidence="2 7" id="KW-0812">Transmembrane</keyword>
<keyword evidence="4 7" id="KW-0472">Membrane</keyword>
<evidence type="ECO:0000256" key="4">
    <source>
        <dbReference type="ARBA" id="ARBA00023136"/>
    </source>
</evidence>
<dbReference type="PANTHER" id="PTHR33048">
    <property type="entry name" value="PTH11-LIKE INTEGRAL MEMBRANE PROTEIN (AFU_ORTHOLOGUE AFUA_5G11245)"/>
    <property type="match status" value="1"/>
</dbReference>
<feature type="transmembrane region" description="Helical" evidence="7">
    <location>
        <begin position="6"/>
        <end position="24"/>
    </location>
</feature>
<evidence type="ECO:0000256" key="1">
    <source>
        <dbReference type="ARBA" id="ARBA00004141"/>
    </source>
</evidence>
<feature type="compositionally biased region" description="Low complexity" evidence="6">
    <location>
        <begin position="331"/>
        <end position="346"/>
    </location>
</feature>
<dbReference type="InterPro" id="IPR049326">
    <property type="entry name" value="Rhodopsin_dom_fungi"/>
</dbReference>
<dbReference type="OrthoDB" id="10017208at2759"/>
<dbReference type="InterPro" id="IPR052337">
    <property type="entry name" value="SAT4-like"/>
</dbReference>
<dbReference type="Proteomes" id="UP000184356">
    <property type="component" value="Unassembled WGS sequence"/>
</dbReference>
<keyword evidence="10" id="KW-1185">Reference proteome</keyword>
<keyword evidence="3 7" id="KW-1133">Transmembrane helix</keyword>
<dbReference type="GeneID" id="63762551"/>
<feature type="region of interest" description="Disordered" evidence="6">
    <location>
        <begin position="329"/>
        <end position="359"/>
    </location>
</feature>
<evidence type="ECO:0000313" key="9">
    <source>
        <dbReference type="EMBL" id="OJJ60773.1"/>
    </source>
</evidence>
<dbReference type="AlphaFoldDB" id="A0A1L9TNB4"/>
<dbReference type="Pfam" id="PF20684">
    <property type="entry name" value="Fung_rhodopsin"/>
    <property type="match status" value="1"/>
</dbReference>
<feature type="transmembrane region" description="Helical" evidence="7">
    <location>
        <begin position="79"/>
        <end position="101"/>
    </location>
</feature>
<organism evidence="9 10">
    <name type="scientific">Aspergillus sydowii CBS 593.65</name>
    <dbReference type="NCBI Taxonomy" id="1036612"/>
    <lineage>
        <taxon>Eukaryota</taxon>
        <taxon>Fungi</taxon>
        <taxon>Dikarya</taxon>
        <taxon>Ascomycota</taxon>
        <taxon>Pezizomycotina</taxon>
        <taxon>Eurotiomycetes</taxon>
        <taxon>Eurotiomycetidae</taxon>
        <taxon>Eurotiales</taxon>
        <taxon>Aspergillaceae</taxon>
        <taxon>Aspergillus</taxon>
        <taxon>Aspergillus subgen. Nidulantes</taxon>
    </lineage>
</organism>
<comment type="similarity">
    <text evidence="5">Belongs to the SAT4 family.</text>
</comment>
<protein>
    <recommendedName>
        <fullName evidence="8">Rhodopsin domain-containing protein</fullName>
    </recommendedName>
</protein>
<feature type="transmembrane region" description="Helical" evidence="7">
    <location>
        <begin position="113"/>
        <end position="144"/>
    </location>
</feature>
<evidence type="ECO:0000256" key="2">
    <source>
        <dbReference type="ARBA" id="ARBA00022692"/>
    </source>
</evidence>
<accession>A0A1L9TNB4</accession>
<gene>
    <name evidence="9" type="ORF">ASPSYDRAFT_42559</name>
</gene>
<dbReference type="VEuPathDB" id="FungiDB:ASPSYDRAFT_42559"/>
<dbReference type="GO" id="GO:0016020">
    <property type="term" value="C:membrane"/>
    <property type="evidence" value="ECO:0007669"/>
    <property type="project" value="UniProtKB-SubCell"/>
</dbReference>
<feature type="transmembrane region" description="Helical" evidence="7">
    <location>
        <begin position="233"/>
        <end position="253"/>
    </location>
</feature>
<dbReference type="EMBL" id="KV878584">
    <property type="protein sequence ID" value="OJJ60773.1"/>
    <property type="molecule type" value="Genomic_DNA"/>
</dbReference>
<feature type="domain" description="Rhodopsin" evidence="8">
    <location>
        <begin position="20"/>
        <end position="257"/>
    </location>
</feature>
<name>A0A1L9TNB4_9EURO</name>
<comment type="subcellular location">
    <subcellularLocation>
        <location evidence="1">Membrane</location>
        <topology evidence="1">Multi-pass membrane protein</topology>
    </subcellularLocation>
</comment>
<feature type="transmembrane region" description="Helical" evidence="7">
    <location>
        <begin position="36"/>
        <end position="59"/>
    </location>
</feature>
<evidence type="ECO:0000256" key="6">
    <source>
        <dbReference type="SAM" id="MobiDB-lite"/>
    </source>
</evidence>
<dbReference type="PANTHER" id="PTHR33048:SF47">
    <property type="entry name" value="INTEGRAL MEMBRANE PROTEIN-RELATED"/>
    <property type="match status" value="1"/>
</dbReference>
<dbReference type="STRING" id="1036612.A0A1L9TNB4"/>
<dbReference type="RefSeq" id="XP_040704579.1">
    <property type="nucleotide sequence ID" value="XM_040846478.1"/>
</dbReference>
<evidence type="ECO:0000256" key="5">
    <source>
        <dbReference type="ARBA" id="ARBA00038359"/>
    </source>
</evidence>
<feature type="transmembrane region" description="Helical" evidence="7">
    <location>
        <begin position="192"/>
        <end position="213"/>
    </location>
</feature>
<sequence length="359" mass="40480">MYVLPVSIVFISVATIVVALRLFTRIRLLNSPGWDDWCLLFAMITDYAFFGVLIAEHAYGLETPEEMLSRNTYKNQLKMLWVSVPLYNLTLQLTKISMILLYMRLFPTKVYRVVLITVLVVFIVLTLYMVIGMFLVCVPVHVFWSTDPDQWCGTRTAVWLVNAGLQITGDFIIVILPMPLLVKLRIPLRQKICLVFIFALGLFVCATSIARLYSLIRLIKSNGNNYSRHNGLVAIWSFVEANVAIVCASLPTFRQLILHVFPRILPSTARKDYSRRSEKTLRDPGWTWGPFTGPGGYSTNVSVSADQDSASHCEDGIQVVRELRWETGSIASGNENAEPGNNAERGGPIRIPTPTLQFE</sequence>
<proteinExistence type="inferred from homology"/>
<evidence type="ECO:0000313" key="10">
    <source>
        <dbReference type="Proteomes" id="UP000184356"/>
    </source>
</evidence>
<reference evidence="10" key="1">
    <citation type="journal article" date="2017" name="Genome Biol.">
        <title>Comparative genomics reveals high biological diversity and specific adaptations in the industrially and medically important fungal genus Aspergillus.</title>
        <authorList>
            <person name="de Vries R.P."/>
            <person name="Riley R."/>
            <person name="Wiebenga A."/>
            <person name="Aguilar-Osorio G."/>
            <person name="Amillis S."/>
            <person name="Uchima C.A."/>
            <person name="Anderluh G."/>
            <person name="Asadollahi M."/>
            <person name="Askin M."/>
            <person name="Barry K."/>
            <person name="Battaglia E."/>
            <person name="Bayram O."/>
            <person name="Benocci T."/>
            <person name="Braus-Stromeyer S.A."/>
            <person name="Caldana C."/>
            <person name="Canovas D."/>
            <person name="Cerqueira G.C."/>
            <person name="Chen F."/>
            <person name="Chen W."/>
            <person name="Choi C."/>
            <person name="Clum A."/>
            <person name="Dos Santos R.A."/>
            <person name="Damasio A.R."/>
            <person name="Diallinas G."/>
            <person name="Emri T."/>
            <person name="Fekete E."/>
            <person name="Flipphi M."/>
            <person name="Freyberg S."/>
            <person name="Gallo A."/>
            <person name="Gournas C."/>
            <person name="Habgood R."/>
            <person name="Hainaut M."/>
            <person name="Harispe M.L."/>
            <person name="Henrissat B."/>
            <person name="Hilden K.S."/>
            <person name="Hope R."/>
            <person name="Hossain A."/>
            <person name="Karabika E."/>
            <person name="Karaffa L."/>
            <person name="Karanyi Z."/>
            <person name="Krasevec N."/>
            <person name="Kuo A."/>
            <person name="Kusch H."/>
            <person name="LaButti K."/>
            <person name="Lagendijk E.L."/>
            <person name="Lapidus A."/>
            <person name="Levasseur A."/>
            <person name="Lindquist E."/>
            <person name="Lipzen A."/>
            <person name="Logrieco A.F."/>
            <person name="MacCabe A."/>
            <person name="Maekelae M.R."/>
            <person name="Malavazi I."/>
            <person name="Melin P."/>
            <person name="Meyer V."/>
            <person name="Mielnichuk N."/>
            <person name="Miskei M."/>
            <person name="Molnar A.P."/>
            <person name="Mule G."/>
            <person name="Ngan C.Y."/>
            <person name="Orejas M."/>
            <person name="Orosz E."/>
            <person name="Ouedraogo J.P."/>
            <person name="Overkamp K.M."/>
            <person name="Park H.-S."/>
            <person name="Perrone G."/>
            <person name="Piumi F."/>
            <person name="Punt P.J."/>
            <person name="Ram A.F."/>
            <person name="Ramon A."/>
            <person name="Rauscher S."/>
            <person name="Record E."/>
            <person name="Riano-Pachon D.M."/>
            <person name="Robert V."/>
            <person name="Roehrig J."/>
            <person name="Ruller R."/>
            <person name="Salamov A."/>
            <person name="Salih N.S."/>
            <person name="Samson R.A."/>
            <person name="Sandor E."/>
            <person name="Sanguinetti M."/>
            <person name="Schuetze T."/>
            <person name="Sepcic K."/>
            <person name="Shelest E."/>
            <person name="Sherlock G."/>
            <person name="Sophianopoulou V."/>
            <person name="Squina F.M."/>
            <person name="Sun H."/>
            <person name="Susca A."/>
            <person name="Todd R.B."/>
            <person name="Tsang A."/>
            <person name="Unkles S.E."/>
            <person name="van de Wiele N."/>
            <person name="van Rossen-Uffink D."/>
            <person name="Oliveira J.V."/>
            <person name="Vesth T.C."/>
            <person name="Visser J."/>
            <person name="Yu J.-H."/>
            <person name="Zhou M."/>
            <person name="Andersen M.R."/>
            <person name="Archer D.B."/>
            <person name="Baker S.E."/>
            <person name="Benoit I."/>
            <person name="Brakhage A.A."/>
            <person name="Braus G.H."/>
            <person name="Fischer R."/>
            <person name="Frisvad J.C."/>
            <person name="Goldman G.H."/>
            <person name="Houbraken J."/>
            <person name="Oakley B."/>
            <person name="Pocsi I."/>
            <person name="Scazzocchio C."/>
            <person name="Seiboth B."/>
            <person name="vanKuyk P.A."/>
            <person name="Wortman J."/>
            <person name="Dyer P.S."/>
            <person name="Grigoriev I.V."/>
        </authorList>
    </citation>
    <scope>NUCLEOTIDE SEQUENCE [LARGE SCALE GENOMIC DNA]</scope>
    <source>
        <strain evidence="10">CBS 593.65</strain>
    </source>
</reference>
<feature type="transmembrane region" description="Helical" evidence="7">
    <location>
        <begin position="156"/>
        <end position="180"/>
    </location>
</feature>
<evidence type="ECO:0000259" key="8">
    <source>
        <dbReference type="Pfam" id="PF20684"/>
    </source>
</evidence>